<dbReference type="PANTHER" id="PTHR43808:SF8">
    <property type="entry name" value="PEPTIDASE M20 DIMERISATION DOMAIN-CONTAINING PROTEIN"/>
    <property type="match status" value="1"/>
</dbReference>
<keyword evidence="9" id="KW-1185">Reference proteome</keyword>
<sequence>MGFPCGEAKRYTGPDQKTKRAAAGGGSPRHTLIGMSHDDADRPVTTAPADLAAPASGTAAAPEDEVSRLCAELIRIDSSNYGDGSGPGEREAAEYVMEQLAEVGLEGTLLESEPGRATVVVRLEGEDSSRPGLAVHGHLDVVPANAADWQVDPFAAEERDGCIWGRGAVDMKDMDAMILANIRHFARTGTKPARDTTFVFFADEEAGGTYGSHWLVDHHPQWFEGVTEAISEVGGYSVTVPTPTGQQRAYLLQTAEKGIAWLRLRAHGRAGHGSVPNDENAIVRLAAAIGRIAAHEWPREYIASVRELLDTLSTMTGLSSADDDLEPLLATLGGAQGFVRGTLRDTANVTMLESGYKHNVIPQTATAAVDCRFLPGHEDALMATIRDLAGEHVEVEVVHRDVALEAPFSGDLVESMKQALLREDPEAAVLPYCLSGGTDNKALERLGIQGYGFAPLRLPADLDFAPMFHGIDERVPVDSLRFGARVLGDFLRTC</sequence>
<dbReference type="Gene3D" id="3.40.630.10">
    <property type="entry name" value="Zn peptidases"/>
    <property type="match status" value="1"/>
</dbReference>
<gene>
    <name evidence="8" type="ORF">GCM10009858_22230</name>
</gene>
<keyword evidence="4" id="KW-0378">Hydrolase</keyword>
<dbReference type="PANTHER" id="PTHR43808">
    <property type="entry name" value="ACETYLORNITHINE DEACETYLASE"/>
    <property type="match status" value="1"/>
</dbReference>
<dbReference type="InterPro" id="IPR001261">
    <property type="entry name" value="ArgE/DapE_CS"/>
</dbReference>
<evidence type="ECO:0000259" key="7">
    <source>
        <dbReference type="Pfam" id="PF07687"/>
    </source>
</evidence>
<dbReference type="Proteomes" id="UP001500730">
    <property type="component" value="Unassembled WGS sequence"/>
</dbReference>
<dbReference type="InterPro" id="IPR036264">
    <property type="entry name" value="Bact_exopeptidase_dim_dom"/>
</dbReference>
<dbReference type="Gene3D" id="1.10.150.900">
    <property type="match status" value="1"/>
</dbReference>
<dbReference type="InterPro" id="IPR002933">
    <property type="entry name" value="Peptidase_M20"/>
</dbReference>
<dbReference type="InterPro" id="IPR011650">
    <property type="entry name" value="Peptidase_M20_dimer"/>
</dbReference>
<evidence type="ECO:0000313" key="9">
    <source>
        <dbReference type="Proteomes" id="UP001500730"/>
    </source>
</evidence>
<keyword evidence="5" id="KW-0862">Zinc</keyword>
<comment type="cofactor">
    <cofactor evidence="1">
        <name>Zn(2+)</name>
        <dbReference type="ChEBI" id="CHEBI:29105"/>
    </cofactor>
</comment>
<proteinExistence type="inferred from homology"/>
<keyword evidence="3" id="KW-0479">Metal-binding</keyword>
<evidence type="ECO:0000313" key="8">
    <source>
        <dbReference type="EMBL" id="GAA2483937.1"/>
    </source>
</evidence>
<dbReference type="SUPFAM" id="SSF53187">
    <property type="entry name" value="Zn-dependent exopeptidases"/>
    <property type="match status" value="1"/>
</dbReference>
<comment type="similarity">
    <text evidence="2">Belongs to the peptidase M20A family.</text>
</comment>
<feature type="domain" description="Peptidase M20 dimerisation" evidence="7">
    <location>
        <begin position="254"/>
        <end position="392"/>
    </location>
</feature>
<evidence type="ECO:0000256" key="5">
    <source>
        <dbReference type="ARBA" id="ARBA00022833"/>
    </source>
</evidence>
<dbReference type="Pfam" id="PF01546">
    <property type="entry name" value="Peptidase_M20"/>
    <property type="match status" value="1"/>
</dbReference>
<comment type="caution">
    <text evidence="8">The sequence shown here is derived from an EMBL/GenBank/DDBJ whole genome shotgun (WGS) entry which is preliminary data.</text>
</comment>
<name>A0ABP5YSP2_9MICO</name>
<dbReference type="Gene3D" id="3.30.70.360">
    <property type="match status" value="1"/>
</dbReference>
<reference evidence="9" key="1">
    <citation type="journal article" date="2019" name="Int. J. Syst. Evol. Microbiol.">
        <title>The Global Catalogue of Microorganisms (GCM) 10K type strain sequencing project: providing services to taxonomists for standard genome sequencing and annotation.</title>
        <authorList>
            <consortium name="The Broad Institute Genomics Platform"/>
            <consortium name="The Broad Institute Genome Sequencing Center for Infectious Disease"/>
            <person name="Wu L."/>
            <person name="Ma J."/>
        </authorList>
    </citation>
    <scope>NUCLEOTIDE SEQUENCE [LARGE SCALE GENOMIC DNA]</scope>
    <source>
        <strain evidence="9">JCM 16259</strain>
    </source>
</reference>
<dbReference type="PROSITE" id="PS00758">
    <property type="entry name" value="ARGE_DAPE_CPG2_1"/>
    <property type="match status" value="1"/>
</dbReference>
<evidence type="ECO:0000256" key="6">
    <source>
        <dbReference type="SAM" id="MobiDB-lite"/>
    </source>
</evidence>
<dbReference type="InterPro" id="IPR050072">
    <property type="entry name" value="Peptidase_M20A"/>
</dbReference>
<protein>
    <submittedName>
        <fullName evidence="8">M20/M25/M40 family metallo-hydrolase</fullName>
    </submittedName>
</protein>
<evidence type="ECO:0000256" key="4">
    <source>
        <dbReference type="ARBA" id="ARBA00022801"/>
    </source>
</evidence>
<dbReference type="EMBL" id="BAAARE010000009">
    <property type="protein sequence ID" value="GAA2483937.1"/>
    <property type="molecule type" value="Genomic_DNA"/>
</dbReference>
<feature type="compositionally biased region" description="Basic and acidic residues" evidence="6">
    <location>
        <begin position="7"/>
        <end position="18"/>
    </location>
</feature>
<feature type="compositionally biased region" description="Low complexity" evidence="6">
    <location>
        <begin position="45"/>
        <end position="61"/>
    </location>
</feature>
<dbReference type="SUPFAM" id="SSF55031">
    <property type="entry name" value="Bacterial exopeptidase dimerisation domain"/>
    <property type="match status" value="1"/>
</dbReference>
<dbReference type="Pfam" id="PF07687">
    <property type="entry name" value="M20_dimer"/>
    <property type="match status" value="1"/>
</dbReference>
<feature type="region of interest" description="Disordered" evidence="6">
    <location>
        <begin position="1"/>
        <end position="63"/>
    </location>
</feature>
<evidence type="ECO:0000256" key="1">
    <source>
        <dbReference type="ARBA" id="ARBA00001947"/>
    </source>
</evidence>
<evidence type="ECO:0000256" key="3">
    <source>
        <dbReference type="ARBA" id="ARBA00022723"/>
    </source>
</evidence>
<organism evidence="8 9">
    <name type="scientific">Terrabacter carboxydivorans</name>
    <dbReference type="NCBI Taxonomy" id="619730"/>
    <lineage>
        <taxon>Bacteria</taxon>
        <taxon>Bacillati</taxon>
        <taxon>Actinomycetota</taxon>
        <taxon>Actinomycetes</taxon>
        <taxon>Micrococcales</taxon>
        <taxon>Intrasporangiaceae</taxon>
        <taxon>Terrabacter</taxon>
    </lineage>
</organism>
<evidence type="ECO:0000256" key="2">
    <source>
        <dbReference type="ARBA" id="ARBA00006247"/>
    </source>
</evidence>
<accession>A0ABP5YSP2</accession>
<dbReference type="NCBIfam" id="NF005913">
    <property type="entry name" value="PRK07906.1"/>
    <property type="match status" value="1"/>
</dbReference>